<comment type="caution">
    <text evidence="1">The sequence shown here is derived from an EMBL/GenBank/DDBJ whole genome shotgun (WGS) entry which is preliminary data.</text>
</comment>
<evidence type="ECO:0000313" key="1">
    <source>
        <dbReference type="EMBL" id="KAK4011877.1"/>
    </source>
</evidence>
<name>A0ABQ9ZG23_9CRUS</name>
<sequence>MDESFISHREQHTKTLKSLKNYQRLKSKEKKVLISRKLRFIHRKVFIAELGNILCMKGRHNLFNAHNISRER</sequence>
<dbReference type="EMBL" id="JAOYFB010000003">
    <property type="protein sequence ID" value="KAK4011877.1"/>
    <property type="molecule type" value="Genomic_DNA"/>
</dbReference>
<proteinExistence type="predicted"/>
<reference evidence="1 2" key="1">
    <citation type="journal article" date="2023" name="Nucleic Acids Res.">
        <title>The hologenome of Daphnia magna reveals possible DNA methylation and microbiome-mediated evolution of the host genome.</title>
        <authorList>
            <person name="Chaturvedi A."/>
            <person name="Li X."/>
            <person name="Dhandapani V."/>
            <person name="Marshall H."/>
            <person name="Kissane S."/>
            <person name="Cuenca-Cambronero M."/>
            <person name="Asole G."/>
            <person name="Calvet F."/>
            <person name="Ruiz-Romero M."/>
            <person name="Marangio P."/>
            <person name="Guigo R."/>
            <person name="Rago D."/>
            <person name="Mirbahai L."/>
            <person name="Eastwood N."/>
            <person name="Colbourne J.K."/>
            <person name="Zhou J."/>
            <person name="Mallon E."/>
            <person name="Orsini L."/>
        </authorList>
    </citation>
    <scope>NUCLEOTIDE SEQUENCE [LARGE SCALE GENOMIC DNA]</scope>
    <source>
        <strain evidence="1">LRV0_1</strain>
    </source>
</reference>
<gene>
    <name evidence="1" type="ORF">OUZ56_020986</name>
</gene>
<accession>A0ABQ9ZG23</accession>
<organism evidence="1 2">
    <name type="scientific">Daphnia magna</name>
    <dbReference type="NCBI Taxonomy" id="35525"/>
    <lineage>
        <taxon>Eukaryota</taxon>
        <taxon>Metazoa</taxon>
        <taxon>Ecdysozoa</taxon>
        <taxon>Arthropoda</taxon>
        <taxon>Crustacea</taxon>
        <taxon>Branchiopoda</taxon>
        <taxon>Diplostraca</taxon>
        <taxon>Cladocera</taxon>
        <taxon>Anomopoda</taxon>
        <taxon>Daphniidae</taxon>
        <taxon>Daphnia</taxon>
    </lineage>
</organism>
<dbReference type="Proteomes" id="UP001234178">
    <property type="component" value="Unassembled WGS sequence"/>
</dbReference>
<keyword evidence="2" id="KW-1185">Reference proteome</keyword>
<evidence type="ECO:0000313" key="2">
    <source>
        <dbReference type="Proteomes" id="UP001234178"/>
    </source>
</evidence>
<protein>
    <submittedName>
        <fullName evidence="1">Uncharacterized protein</fullName>
    </submittedName>
</protein>